<keyword evidence="1" id="KW-0677">Repeat</keyword>
<feature type="domain" description="SLH" evidence="3">
    <location>
        <begin position="92"/>
        <end position="155"/>
    </location>
</feature>
<dbReference type="EMBL" id="DOLB01000060">
    <property type="protein sequence ID" value="HBT48922.1"/>
    <property type="molecule type" value="Genomic_DNA"/>
</dbReference>
<evidence type="ECO:0000313" key="5">
    <source>
        <dbReference type="Proteomes" id="UP000264445"/>
    </source>
</evidence>
<feature type="signal peptide" evidence="2">
    <location>
        <begin position="1"/>
        <end position="22"/>
    </location>
</feature>
<evidence type="ECO:0000259" key="3">
    <source>
        <dbReference type="PROSITE" id="PS51272"/>
    </source>
</evidence>
<feature type="domain" description="SLH" evidence="3">
    <location>
        <begin position="27"/>
        <end position="90"/>
    </location>
</feature>
<name>A0A357VKY0_9THEO</name>
<dbReference type="PROSITE" id="PS51272">
    <property type="entry name" value="SLH"/>
    <property type="match status" value="2"/>
</dbReference>
<dbReference type="InterPro" id="IPR051465">
    <property type="entry name" value="Cell_Envelope_Struct_Comp"/>
</dbReference>
<dbReference type="PANTHER" id="PTHR43308">
    <property type="entry name" value="OUTER MEMBRANE PROTEIN ALPHA-RELATED"/>
    <property type="match status" value="1"/>
</dbReference>
<dbReference type="InterPro" id="IPR001119">
    <property type="entry name" value="SLH_dom"/>
</dbReference>
<keyword evidence="2" id="KW-0732">Signal</keyword>
<dbReference type="AlphaFoldDB" id="A0A357VKY0"/>
<protein>
    <submittedName>
        <fullName evidence="4">S-layer homology domain-containing protein</fullName>
    </submittedName>
</protein>
<evidence type="ECO:0000256" key="1">
    <source>
        <dbReference type="ARBA" id="ARBA00022737"/>
    </source>
</evidence>
<evidence type="ECO:0000256" key="2">
    <source>
        <dbReference type="SAM" id="SignalP"/>
    </source>
</evidence>
<accession>A0A357VKY0</accession>
<sequence length="156" mass="16837">MKRLKKLIAFVVSFALVFGAMAVGFAATTPFTDVKDDAPYASAVARLVALDITKGVGDGKFGVDQPVTRAQMVTFVNRMLGYEGLAEMAKAEKSVFKDVPQNHWAVGHINLAYQMGIAKGVGDGKFDPNGRLTYAQALAFVLRALGYQDLSWPYGV</sequence>
<reference evidence="4 5" key="1">
    <citation type="journal article" date="2018" name="Nat. Biotechnol.">
        <title>A standardized bacterial taxonomy based on genome phylogeny substantially revises the tree of life.</title>
        <authorList>
            <person name="Parks D.H."/>
            <person name="Chuvochina M."/>
            <person name="Waite D.W."/>
            <person name="Rinke C."/>
            <person name="Skarshewski A."/>
            <person name="Chaumeil P.A."/>
            <person name="Hugenholtz P."/>
        </authorList>
    </citation>
    <scope>NUCLEOTIDE SEQUENCE [LARGE SCALE GENOMIC DNA]</scope>
    <source>
        <strain evidence="4">UBA12544</strain>
    </source>
</reference>
<gene>
    <name evidence="4" type="ORF">DEA61_03545</name>
</gene>
<comment type="caution">
    <text evidence="4">The sequence shown here is derived from an EMBL/GenBank/DDBJ whole genome shotgun (WGS) entry which is preliminary data.</text>
</comment>
<dbReference type="Pfam" id="PF00395">
    <property type="entry name" value="SLH"/>
    <property type="match status" value="2"/>
</dbReference>
<proteinExistence type="predicted"/>
<feature type="chain" id="PRO_5038938427" evidence="2">
    <location>
        <begin position="23"/>
        <end position="156"/>
    </location>
</feature>
<feature type="non-terminal residue" evidence="4">
    <location>
        <position position="156"/>
    </location>
</feature>
<dbReference type="Proteomes" id="UP000264445">
    <property type="component" value="Unassembled WGS sequence"/>
</dbReference>
<organism evidence="4 5">
    <name type="scientific">Caldanaerobacter subterraneus</name>
    <dbReference type="NCBI Taxonomy" id="911092"/>
    <lineage>
        <taxon>Bacteria</taxon>
        <taxon>Bacillati</taxon>
        <taxon>Bacillota</taxon>
        <taxon>Clostridia</taxon>
        <taxon>Thermoanaerobacterales</taxon>
        <taxon>Thermoanaerobacteraceae</taxon>
        <taxon>Caldanaerobacter</taxon>
    </lineage>
</organism>
<dbReference type="PANTHER" id="PTHR43308:SF5">
    <property type="entry name" value="S-LAYER PROTEIN _ PEPTIDOGLYCAN ENDO-BETA-N-ACETYLGLUCOSAMINIDASE"/>
    <property type="match status" value="1"/>
</dbReference>
<evidence type="ECO:0000313" key="4">
    <source>
        <dbReference type="EMBL" id="HBT48922.1"/>
    </source>
</evidence>